<dbReference type="InterPro" id="IPR050366">
    <property type="entry name" value="BP-dependent_transpt_permease"/>
</dbReference>
<dbReference type="GO" id="GO:0005886">
    <property type="term" value="C:plasma membrane"/>
    <property type="evidence" value="ECO:0007669"/>
    <property type="project" value="UniProtKB-SubCell"/>
</dbReference>
<dbReference type="PANTHER" id="PTHR43386">
    <property type="entry name" value="OLIGOPEPTIDE TRANSPORT SYSTEM PERMEASE PROTEIN APPC"/>
    <property type="match status" value="1"/>
</dbReference>
<reference evidence="9 10" key="1">
    <citation type="submission" date="2016-12" db="EMBL/GenBank/DDBJ databases">
        <authorList>
            <person name="Song W.-J."/>
            <person name="Kurnit D.M."/>
        </authorList>
    </citation>
    <scope>NUCLEOTIDE SEQUENCE [LARGE SCALE GENOMIC DNA]</scope>
    <source>
        <strain evidence="9 10">DSM 30827</strain>
    </source>
</reference>
<dbReference type="AlphaFoldDB" id="A0A1Q2HX83"/>
<dbReference type="PANTHER" id="PTHR43386:SF25">
    <property type="entry name" value="PEPTIDE ABC TRANSPORTER PERMEASE PROTEIN"/>
    <property type="match status" value="1"/>
</dbReference>
<name>A0A1Q2HX83_9CORY</name>
<comment type="subcellular location">
    <subcellularLocation>
        <location evidence="1 7">Cell membrane</location>
        <topology evidence="1 7">Multi-pass membrane protein</topology>
    </subcellularLocation>
</comment>
<evidence type="ECO:0000256" key="4">
    <source>
        <dbReference type="ARBA" id="ARBA00022692"/>
    </source>
</evidence>
<dbReference type="SUPFAM" id="SSF161098">
    <property type="entry name" value="MetI-like"/>
    <property type="match status" value="1"/>
</dbReference>
<dbReference type="CDD" id="cd06261">
    <property type="entry name" value="TM_PBP2"/>
    <property type="match status" value="1"/>
</dbReference>
<dbReference type="KEGG" id="cgv:CGLAU_07440"/>
<keyword evidence="5 7" id="KW-1133">Transmembrane helix</keyword>
<accession>A0A1Q2HX83</accession>
<dbReference type="Proteomes" id="UP000217209">
    <property type="component" value="Chromosome"/>
</dbReference>
<evidence type="ECO:0000256" key="3">
    <source>
        <dbReference type="ARBA" id="ARBA00022475"/>
    </source>
</evidence>
<evidence type="ECO:0000313" key="9">
    <source>
        <dbReference type="EMBL" id="AQQ15443.1"/>
    </source>
</evidence>
<keyword evidence="4 7" id="KW-0812">Transmembrane</keyword>
<evidence type="ECO:0000259" key="8">
    <source>
        <dbReference type="PROSITE" id="PS50928"/>
    </source>
</evidence>
<dbReference type="EMBL" id="CP019688">
    <property type="protein sequence ID" value="AQQ15443.1"/>
    <property type="molecule type" value="Genomic_DNA"/>
</dbReference>
<keyword evidence="3" id="KW-1003">Cell membrane</keyword>
<evidence type="ECO:0000256" key="7">
    <source>
        <dbReference type="RuleBase" id="RU363032"/>
    </source>
</evidence>
<dbReference type="PROSITE" id="PS50928">
    <property type="entry name" value="ABC_TM1"/>
    <property type="match status" value="1"/>
</dbReference>
<evidence type="ECO:0000256" key="5">
    <source>
        <dbReference type="ARBA" id="ARBA00022989"/>
    </source>
</evidence>
<dbReference type="InterPro" id="IPR000515">
    <property type="entry name" value="MetI-like"/>
</dbReference>
<comment type="similarity">
    <text evidence="7">Belongs to the binding-protein-dependent transport system permease family.</text>
</comment>
<keyword evidence="6 7" id="KW-0472">Membrane</keyword>
<dbReference type="Gene3D" id="1.10.3720.10">
    <property type="entry name" value="MetI-like"/>
    <property type="match status" value="1"/>
</dbReference>
<evidence type="ECO:0000256" key="6">
    <source>
        <dbReference type="ARBA" id="ARBA00023136"/>
    </source>
</evidence>
<evidence type="ECO:0000313" key="10">
    <source>
        <dbReference type="Proteomes" id="UP000217209"/>
    </source>
</evidence>
<dbReference type="Pfam" id="PF00528">
    <property type="entry name" value="BPD_transp_1"/>
    <property type="match status" value="1"/>
</dbReference>
<gene>
    <name evidence="9" type="primary">gsiD1</name>
    <name evidence="9" type="ORF">CGLAU_07440</name>
</gene>
<keyword evidence="10" id="KW-1185">Reference proteome</keyword>
<protein>
    <submittedName>
        <fullName evidence="9">Glutathione transport system permease protein GsiD</fullName>
    </submittedName>
</protein>
<dbReference type="GO" id="GO:0055085">
    <property type="term" value="P:transmembrane transport"/>
    <property type="evidence" value="ECO:0007669"/>
    <property type="project" value="InterPro"/>
</dbReference>
<evidence type="ECO:0000256" key="1">
    <source>
        <dbReference type="ARBA" id="ARBA00004651"/>
    </source>
</evidence>
<sequence length="282" mass="29997">MNYQTVAGRLAELIRNPAGLFGLVVVAIILLGFAVSFIWVPYDPAAVNPSATWAPPSGDHWLGTDQLGRDIFSMMLVGTRVTVLTSLGGALIALIAGLLLTFLITYAPRWLSQLTERITDIWVAFPTLIIALILATAFQGSAVTSAVAIGLGSAPSVTRTILPEVRRVSVSDYVLLATAAGARGPWLLHHHIFPNVAPTLIVRTTQIMGTAALAEAGLSYLGVGTPPPTPSWGRMLSTYQSFMYSHPSVILIPATAIVVTIIGFNLLGDGLRDVYDPRKAKA</sequence>
<proteinExistence type="inferred from homology"/>
<feature type="domain" description="ABC transmembrane type-1" evidence="8">
    <location>
        <begin position="79"/>
        <end position="268"/>
    </location>
</feature>
<keyword evidence="2 7" id="KW-0813">Transport</keyword>
<dbReference type="InterPro" id="IPR035906">
    <property type="entry name" value="MetI-like_sf"/>
</dbReference>
<feature type="transmembrane region" description="Helical" evidence="7">
    <location>
        <begin position="83"/>
        <end position="106"/>
    </location>
</feature>
<feature type="transmembrane region" description="Helical" evidence="7">
    <location>
        <begin position="20"/>
        <end position="40"/>
    </location>
</feature>
<dbReference type="RefSeq" id="WP_095660131.1">
    <property type="nucleotide sequence ID" value="NZ_BAAAKB010000002.1"/>
</dbReference>
<organism evidence="9 10">
    <name type="scientific">Corynebacterium glaucum</name>
    <dbReference type="NCBI Taxonomy" id="187491"/>
    <lineage>
        <taxon>Bacteria</taxon>
        <taxon>Bacillati</taxon>
        <taxon>Actinomycetota</taxon>
        <taxon>Actinomycetes</taxon>
        <taxon>Mycobacteriales</taxon>
        <taxon>Corynebacteriaceae</taxon>
        <taxon>Corynebacterium</taxon>
    </lineage>
</organism>
<dbReference type="OrthoDB" id="9812701at2"/>
<feature type="transmembrane region" description="Helical" evidence="7">
    <location>
        <begin position="118"/>
        <end position="138"/>
    </location>
</feature>
<feature type="transmembrane region" description="Helical" evidence="7">
    <location>
        <begin position="249"/>
        <end position="268"/>
    </location>
</feature>
<evidence type="ECO:0000256" key="2">
    <source>
        <dbReference type="ARBA" id="ARBA00022448"/>
    </source>
</evidence>